<dbReference type="EMBL" id="BMCJ01000004">
    <property type="protein sequence ID" value="GGC92826.1"/>
    <property type="molecule type" value="Genomic_DNA"/>
</dbReference>
<evidence type="ECO:0000256" key="2">
    <source>
        <dbReference type="ARBA" id="ARBA00022679"/>
    </source>
</evidence>
<dbReference type="InterPro" id="IPR037100">
    <property type="entry name" value="Spo0B_C_sf"/>
</dbReference>
<accession>A0ABQ1P9M6</accession>
<name>A0ABQ1P9M6_9BACI</name>
<dbReference type="InterPro" id="IPR016120">
    <property type="entry name" value="Sig_transdc_His_kin_SpoOB"/>
</dbReference>
<organism evidence="5 6">
    <name type="scientific">Thalassobacillus devorans</name>
    <dbReference type="NCBI Taxonomy" id="279813"/>
    <lineage>
        <taxon>Bacteria</taxon>
        <taxon>Bacillati</taxon>
        <taxon>Bacillota</taxon>
        <taxon>Bacilli</taxon>
        <taxon>Bacillales</taxon>
        <taxon>Bacillaceae</taxon>
        <taxon>Thalassobacillus</taxon>
    </lineage>
</organism>
<dbReference type="RefSeq" id="WP_062447016.1">
    <property type="nucleotide sequence ID" value="NZ_BMCJ01000004.1"/>
</dbReference>
<evidence type="ECO:0000313" key="6">
    <source>
        <dbReference type="Proteomes" id="UP000619534"/>
    </source>
</evidence>
<keyword evidence="3" id="KW-0418">Kinase</keyword>
<dbReference type="Gene3D" id="3.30.565.30">
    <property type="entry name" value="Sporulation initiation phosphotransferase B (SpoOB), C-terminal domain"/>
    <property type="match status" value="1"/>
</dbReference>
<reference evidence="6" key="1">
    <citation type="journal article" date="2019" name="Int. J. Syst. Evol. Microbiol.">
        <title>The Global Catalogue of Microorganisms (GCM) 10K type strain sequencing project: providing services to taxonomists for standard genome sequencing and annotation.</title>
        <authorList>
            <consortium name="The Broad Institute Genomics Platform"/>
            <consortium name="The Broad Institute Genome Sequencing Center for Infectious Disease"/>
            <person name="Wu L."/>
            <person name="Ma J."/>
        </authorList>
    </citation>
    <scope>NUCLEOTIDE SEQUENCE [LARGE SCALE GENOMIC DNA]</scope>
    <source>
        <strain evidence="6">CCM 7282</strain>
    </source>
</reference>
<evidence type="ECO:0000256" key="1">
    <source>
        <dbReference type="ARBA" id="ARBA00022553"/>
    </source>
</evidence>
<evidence type="ECO:0000313" key="5">
    <source>
        <dbReference type="EMBL" id="GGC92826.1"/>
    </source>
</evidence>
<evidence type="ECO:0000256" key="3">
    <source>
        <dbReference type="ARBA" id="ARBA00022777"/>
    </source>
</evidence>
<dbReference type="SUPFAM" id="SSF55890">
    <property type="entry name" value="Sporulation response regulatory protein Spo0B"/>
    <property type="match status" value="1"/>
</dbReference>
<protein>
    <recommendedName>
        <fullName evidence="4">Sporulation initiation phosphotransferase B C-terminal domain-containing protein</fullName>
    </recommendedName>
</protein>
<dbReference type="Pfam" id="PF14682">
    <property type="entry name" value="SPOB_ab"/>
    <property type="match status" value="1"/>
</dbReference>
<sequence>MRADEVMELLRHARHDWMNELQLIQGYASMGKMDKVKEKTTDVIQKAEEERRLMNLNTPYLSLWLMSFNWHHPFFRLTYEVKGKTVDLCHQDITLYAHCKEIIRVFERFSDSATLYHGKVRIEVYTSSRVEISVVLSGEFEEMPHLQSTIQEKEFITAVEIEDIEQYHQVTAKMNVEVKR</sequence>
<keyword evidence="6" id="KW-1185">Reference proteome</keyword>
<gene>
    <name evidence="5" type="ORF">GCM10007216_24480</name>
</gene>
<dbReference type="Pfam" id="PF14689">
    <property type="entry name" value="SPOB_a"/>
    <property type="match status" value="1"/>
</dbReference>
<dbReference type="InterPro" id="IPR039506">
    <property type="entry name" value="SPOB_a"/>
</dbReference>
<dbReference type="Proteomes" id="UP000619534">
    <property type="component" value="Unassembled WGS sequence"/>
</dbReference>
<keyword evidence="2" id="KW-0808">Transferase</keyword>
<dbReference type="SMART" id="SM01317">
    <property type="entry name" value="SPOB_ab"/>
    <property type="match status" value="1"/>
</dbReference>
<feature type="domain" description="Sporulation initiation phosphotransferase B C-terminal" evidence="4">
    <location>
        <begin position="58"/>
        <end position="172"/>
    </location>
</feature>
<dbReference type="InterPro" id="IPR016122">
    <property type="entry name" value="SpoOB_C"/>
</dbReference>
<comment type="caution">
    <text evidence="5">The sequence shown here is derived from an EMBL/GenBank/DDBJ whole genome shotgun (WGS) entry which is preliminary data.</text>
</comment>
<keyword evidence="1" id="KW-0597">Phosphoprotein</keyword>
<evidence type="ECO:0000259" key="4">
    <source>
        <dbReference type="SMART" id="SM01317"/>
    </source>
</evidence>
<proteinExistence type="predicted"/>
<dbReference type="Gene3D" id="1.10.287.130">
    <property type="match status" value="1"/>
</dbReference>